<protein>
    <submittedName>
        <fullName evidence="2">Uncharacterized protein</fullName>
    </submittedName>
</protein>
<proteinExistence type="predicted"/>
<dbReference type="Proteomes" id="UP000325780">
    <property type="component" value="Unassembled WGS sequence"/>
</dbReference>
<gene>
    <name evidence="2" type="ORF">BDV25DRAFT_136741</name>
</gene>
<sequence>MNQCDEIYAIASQIDNLVQRSRARLSTSDLAKDISRRLDRFEEVERRMCDFKQLFEHQMSQLEWSIMVEIDRLKEDVGSLSKSVGGSSDTISSLQKGIGAPNGRSRRNARAIEGTNPRNIGRVGEISQPRDRSRSFPIDPSKFSFIKGSENGRNFYYKGCKISDDSEVVVFVNTKKKRDILDVYVNKSHFMELQGKTPIRVMPMQNIMSDEDLRNFLNGANTAWSEYSRKDNT</sequence>
<evidence type="ECO:0000313" key="2">
    <source>
        <dbReference type="EMBL" id="KAE8153622.1"/>
    </source>
</evidence>
<dbReference type="EMBL" id="ML742037">
    <property type="protein sequence ID" value="KAE8153622.1"/>
    <property type="molecule type" value="Genomic_DNA"/>
</dbReference>
<keyword evidence="3" id="KW-1185">Reference proteome</keyword>
<name>A0A5N6U4X4_ASPAV</name>
<organism evidence="2 3">
    <name type="scientific">Aspergillus avenaceus</name>
    <dbReference type="NCBI Taxonomy" id="36643"/>
    <lineage>
        <taxon>Eukaryota</taxon>
        <taxon>Fungi</taxon>
        <taxon>Dikarya</taxon>
        <taxon>Ascomycota</taxon>
        <taxon>Pezizomycotina</taxon>
        <taxon>Eurotiomycetes</taxon>
        <taxon>Eurotiomycetidae</taxon>
        <taxon>Eurotiales</taxon>
        <taxon>Aspergillaceae</taxon>
        <taxon>Aspergillus</taxon>
        <taxon>Aspergillus subgen. Circumdati</taxon>
    </lineage>
</organism>
<accession>A0A5N6U4X4</accession>
<reference evidence="2 3" key="1">
    <citation type="submission" date="2019-04" db="EMBL/GenBank/DDBJ databases">
        <title>Friends and foes A comparative genomics study of 23 Aspergillus species from section Flavi.</title>
        <authorList>
            <consortium name="DOE Joint Genome Institute"/>
            <person name="Kjaerbolling I."/>
            <person name="Vesth T."/>
            <person name="Frisvad J.C."/>
            <person name="Nybo J.L."/>
            <person name="Theobald S."/>
            <person name="Kildgaard S."/>
            <person name="Isbrandt T."/>
            <person name="Kuo A."/>
            <person name="Sato A."/>
            <person name="Lyhne E.K."/>
            <person name="Kogle M.E."/>
            <person name="Wiebenga A."/>
            <person name="Kun R.S."/>
            <person name="Lubbers R.J."/>
            <person name="Makela M.R."/>
            <person name="Barry K."/>
            <person name="Chovatia M."/>
            <person name="Clum A."/>
            <person name="Daum C."/>
            <person name="Haridas S."/>
            <person name="He G."/>
            <person name="LaButti K."/>
            <person name="Lipzen A."/>
            <person name="Mondo S."/>
            <person name="Riley R."/>
            <person name="Salamov A."/>
            <person name="Simmons B.A."/>
            <person name="Magnuson J.K."/>
            <person name="Henrissat B."/>
            <person name="Mortensen U.H."/>
            <person name="Larsen T.O."/>
            <person name="Devries R.P."/>
            <person name="Grigoriev I.V."/>
            <person name="Machida M."/>
            <person name="Baker S.E."/>
            <person name="Andersen M.R."/>
        </authorList>
    </citation>
    <scope>NUCLEOTIDE SEQUENCE [LARGE SCALE GENOMIC DNA]</scope>
    <source>
        <strain evidence="2 3">IBT 18842</strain>
    </source>
</reference>
<evidence type="ECO:0000313" key="3">
    <source>
        <dbReference type="Proteomes" id="UP000325780"/>
    </source>
</evidence>
<feature type="region of interest" description="Disordered" evidence="1">
    <location>
        <begin position="91"/>
        <end position="134"/>
    </location>
</feature>
<dbReference type="AlphaFoldDB" id="A0A5N6U4X4"/>
<evidence type="ECO:0000256" key="1">
    <source>
        <dbReference type="SAM" id="MobiDB-lite"/>
    </source>
</evidence>